<dbReference type="Pfam" id="PF01225">
    <property type="entry name" value="Mur_ligase"/>
    <property type="match status" value="1"/>
</dbReference>
<dbReference type="GO" id="GO:0071555">
    <property type="term" value="P:cell wall organization"/>
    <property type="evidence" value="ECO:0007669"/>
    <property type="project" value="UniProtKB-KW"/>
</dbReference>
<evidence type="ECO:0000256" key="1">
    <source>
        <dbReference type="ARBA" id="ARBA00004752"/>
    </source>
</evidence>
<evidence type="ECO:0000256" key="9">
    <source>
        <dbReference type="ARBA" id="ARBA00022960"/>
    </source>
</evidence>
<dbReference type="OrthoDB" id="9800958at2"/>
<dbReference type="Gene3D" id="3.90.190.20">
    <property type="entry name" value="Mur ligase, C-terminal domain"/>
    <property type="match status" value="1"/>
</dbReference>
<evidence type="ECO:0000256" key="4">
    <source>
        <dbReference type="ARBA" id="ARBA00022598"/>
    </source>
</evidence>
<keyword evidence="26" id="KW-1185">Reference proteome</keyword>
<evidence type="ECO:0000256" key="8">
    <source>
        <dbReference type="ARBA" id="ARBA00022842"/>
    </source>
</evidence>
<dbReference type="NCBIfam" id="NF001124">
    <property type="entry name" value="PRK00139.1-2"/>
    <property type="match status" value="1"/>
</dbReference>
<feature type="binding site" evidence="20">
    <location>
        <position position="383"/>
    </location>
    <ligand>
        <name>meso-2,6-diaminopimelate</name>
        <dbReference type="ChEBI" id="CHEBI:57791"/>
    </ligand>
</feature>
<proteinExistence type="inferred from homology"/>
<evidence type="ECO:0000256" key="19">
    <source>
        <dbReference type="ARBA" id="ARBA00081560"/>
    </source>
</evidence>
<dbReference type="InterPro" id="IPR013221">
    <property type="entry name" value="Mur_ligase_cen"/>
</dbReference>
<feature type="binding site" evidence="20">
    <location>
        <position position="458"/>
    </location>
    <ligand>
        <name>meso-2,6-diaminopimelate</name>
        <dbReference type="ChEBI" id="CHEBI:57791"/>
    </ligand>
</feature>
<feature type="domain" description="Mur ligase N-terminal catalytic" evidence="22">
    <location>
        <begin position="24"/>
        <end position="83"/>
    </location>
</feature>
<feature type="binding site" evidence="20">
    <location>
        <position position="462"/>
    </location>
    <ligand>
        <name>meso-2,6-diaminopimelate</name>
        <dbReference type="ChEBI" id="CHEBI:57791"/>
    </ligand>
</feature>
<keyword evidence="3 20" id="KW-0963">Cytoplasm</keyword>
<keyword evidence="5 20" id="KW-0132">Cell division</keyword>
<evidence type="ECO:0000256" key="17">
    <source>
        <dbReference type="ARBA" id="ARBA00075482"/>
    </source>
</evidence>
<comment type="PTM">
    <text evidence="20">Carboxylation is probably crucial for Mg(2+) binding and, consequently, for the gamma-phosphate positioning of ATP.</text>
</comment>
<gene>
    <name evidence="20" type="primary">murE</name>
    <name evidence="25" type="ORF">SAMN05192532_101756</name>
</gene>
<comment type="cofactor">
    <cofactor evidence="20">
        <name>Mg(2+)</name>
        <dbReference type="ChEBI" id="CHEBI:18420"/>
    </cofactor>
</comment>
<keyword evidence="8 20" id="KW-0460">Magnesium</keyword>
<dbReference type="EC" id="6.3.2.13" evidence="15 20"/>
<dbReference type="SUPFAM" id="SSF53244">
    <property type="entry name" value="MurD-like peptide ligases, peptide-binding domain"/>
    <property type="match status" value="1"/>
</dbReference>
<evidence type="ECO:0000256" key="7">
    <source>
        <dbReference type="ARBA" id="ARBA00022840"/>
    </source>
</evidence>
<dbReference type="HAMAP" id="MF_00208">
    <property type="entry name" value="MurE"/>
    <property type="match status" value="1"/>
</dbReference>
<dbReference type="Gene3D" id="3.40.1190.10">
    <property type="entry name" value="Mur-like, catalytic domain"/>
    <property type="match status" value="1"/>
</dbReference>
<dbReference type="EMBL" id="FONT01000001">
    <property type="protein sequence ID" value="SFE40998.1"/>
    <property type="molecule type" value="Genomic_DNA"/>
</dbReference>
<dbReference type="STRING" id="930128.SAMN05192532_101756"/>
<feature type="modified residue" description="N6-carboxylysine" evidence="20">
    <location>
        <position position="218"/>
    </location>
</feature>
<keyword evidence="9 20" id="KW-0133">Cell shape</keyword>
<comment type="pathway">
    <text evidence="1 20 21">Cell wall biogenesis; peptidoglycan biosynthesis.</text>
</comment>
<comment type="function">
    <text evidence="14 20">Catalyzes the addition of meso-diaminopimelic acid to the nucleotide precursor UDP-N-acetylmuramoyl-L-alanyl-D-glutamate (UMAG) in the biosynthesis of bacterial cell-wall peptidoglycan.</text>
</comment>
<keyword evidence="6 20" id="KW-0547">Nucleotide-binding</keyword>
<dbReference type="RefSeq" id="WP_091657510.1">
    <property type="nucleotide sequence ID" value="NZ_FONT01000001.1"/>
</dbReference>
<dbReference type="InterPro" id="IPR036615">
    <property type="entry name" value="Mur_ligase_C_dom_sf"/>
</dbReference>
<dbReference type="InterPro" id="IPR000713">
    <property type="entry name" value="Mur_ligase_N"/>
</dbReference>
<evidence type="ECO:0000256" key="14">
    <source>
        <dbReference type="ARBA" id="ARBA00056782"/>
    </source>
</evidence>
<evidence type="ECO:0000256" key="21">
    <source>
        <dbReference type="RuleBase" id="RU004135"/>
    </source>
</evidence>
<dbReference type="Proteomes" id="UP000199516">
    <property type="component" value="Unassembled WGS sequence"/>
</dbReference>
<keyword evidence="10 20" id="KW-0573">Peptidoglycan synthesis</keyword>
<dbReference type="GO" id="GO:0005737">
    <property type="term" value="C:cytoplasm"/>
    <property type="evidence" value="ECO:0007669"/>
    <property type="project" value="UniProtKB-SubCell"/>
</dbReference>
<feature type="binding site" evidence="20">
    <location>
        <begin position="407"/>
        <end position="410"/>
    </location>
    <ligand>
        <name>meso-2,6-diaminopimelate</name>
        <dbReference type="ChEBI" id="CHEBI:57791"/>
    </ligand>
</feature>
<feature type="binding site" evidence="20">
    <location>
        <position position="178"/>
    </location>
    <ligand>
        <name>UDP-N-acetyl-alpha-D-muramoyl-L-alanyl-D-glutamate</name>
        <dbReference type="ChEBI" id="CHEBI:83900"/>
    </ligand>
</feature>
<feature type="binding site" evidence="20">
    <location>
        <begin position="151"/>
        <end position="152"/>
    </location>
    <ligand>
        <name>UDP-N-acetyl-alpha-D-muramoyl-L-alanyl-D-glutamate</name>
        <dbReference type="ChEBI" id="CHEBI:83900"/>
    </ligand>
</feature>
<comment type="catalytic activity">
    <reaction evidence="13 20">
        <text>UDP-N-acetyl-alpha-D-muramoyl-L-alanyl-D-glutamate + meso-2,6-diaminopimelate + ATP = UDP-N-acetyl-alpha-D-muramoyl-L-alanyl-gamma-D-glutamyl-meso-2,6-diaminopimelate + ADP + phosphate + H(+)</text>
        <dbReference type="Rhea" id="RHEA:23676"/>
        <dbReference type="ChEBI" id="CHEBI:15378"/>
        <dbReference type="ChEBI" id="CHEBI:30616"/>
        <dbReference type="ChEBI" id="CHEBI:43474"/>
        <dbReference type="ChEBI" id="CHEBI:57791"/>
        <dbReference type="ChEBI" id="CHEBI:83900"/>
        <dbReference type="ChEBI" id="CHEBI:83905"/>
        <dbReference type="ChEBI" id="CHEBI:456216"/>
        <dbReference type="EC" id="6.3.2.13"/>
    </reaction>
</comment>
<evidence type="ECO:0000256" key="3">
    <source>
        <dbReference type="ARBA" id="ARBA00022490"/>
    </source>
</evidence>
<feature type="binding site" evidence="20">
    <location>
        <position position="150"/>
    </location>
    <ligand>
        <name>UDP-N-acetyl-alpha-D-muramoyl-L-alanyl-D-glutamate</name>
        <dbReference type="ChEBI" id="CHEBI:83900"/>
    </ligand>
</feature>
<dbReference type="InterPro" id="IPR035911">
    <property type="entry name" value="MurE/MurF_N"/>
</dbReference>
<evidence type="ECO:0000259" key="23">
    <source>
        <dbReference type="Pfam" id="PF02875"/>
    </source>
</evidence>
<feature type="domain" description="Mur ligase C-terminal" evidence="23">
    <location>
        <begin position="334"/>
        <end position="460"/>
    </location>
</feature>
<evidence type="ECO:0000256" key="11">
    <source>
        <dbReference type="ARBA" id="ARBA00023306"/>
    </source>
</evidence>
<evidence type="ECO:0000259" key="22">
    <source>
        <dbReference type="Pfam" id="PF01225"/>
    </source>
</evidence>
<protein>
    <recommendedName>
        <fullName evidence="16 20">UDP-N-acetylmuramoyl-L-alanyl-D-glutamate--2,6-diaminopimelate ligase</fullName>
        <ecNumber evidence="15 20">6.3.2.13</ecNumber>
    </recommendedName>
    <alternativeName>
        <fullName evidence="17 20">Meso-A2pm-adding enzyme</fullName>
    </alternativeName>
    <alternativeName>
        <fullName evidence="18 20">Meso-diaminopimelate-adding enzyme</fullName>
    </alternativeName>
    <alternativeName>
        <fullName evidence="19 20">UDP-MurNAc-L-Ala-D-Glu:meso-diaminopimelate ligase</fullName>
    </alternativeName>
    <alternativeName>
        <fullName evidence="20">UDP-MurNAc-tripeptide synthetase</fullName>
    </alternativeName>
    <alternativeName>
        <fullName evidence="20">UDP-N-acetylmuramyl-tripeptide synthetase</fullName>
    </alternativeName>
</protein>
<feature type="binding site" evidence="20">
    <location>
        <position position="31"/>
    </location>
    <ligand>
        <name>UDP-N-acetyl-alpha-D-muramoyl-L-alanyl-D-glutamate</name>
        <dbReference type="ChEBI" id="CHEBI:83900"/>
    </ligand>
</feature>
<dbReference type="GO" id="GO:0051301">
    <property type="term" value="P:cell division"/>
    <property type="evidence" value="ECO:0007669"/>
    <property type="project" value="UniProtKB-KW"/>
</dbReference>
<evidence type="ECO:0000256" key="15">
    <source>
        <dbReference type="ARBA" id="ARBA00066633"/>
    </source>
</evidence>
<accession>A0A1I2ABR3</accession>
<dbReference type="SUPFAM" id="SSF63418">
    <property type="entry name" value="MurE/MurF N-terminal domain"/>
    <property type="match status" value="1"/>
</dbReference>
<dbReference type="Gene3D" id="3.40.1390.10">
    <property type="entry name" value="MurE/MurF, N-terminal domain"/>
    <property type="match status" value="1"/>
</dbReference>
<dbReference type="GO" id="GO:0008765">
    <property type="term" value="F:UDP-N-acetylmuramoylalanyl-D-glutamate-2,6-diaminopimelate ligase activity"/>
    <property type="evidence" value="ECO:0007669"/>
    <property type="project" value="UniProtKB-UniRule"/>
</dbReference>
<name>A0A1I2ABR3_9BACI</name>
<dbReference type="InterPro" id="IPR004101">
    <property type="entry name" value="Mur_ligase_C"/>
</dbReference>
<evidence type="ECO:0000256" key="2">
    <source>
        <dbReference type="ARBA" id="ARBA00005898"/>
    </source>
</evidence>
<evidence type="ECO:0000256" key="16">
    <source>
        <dbReference type="ARBA" id="ARBA00072883"/>
    </source>
</evidence>
<evidence type="ECO:0000256" key="20">
    <source>
        <dbReference type="HAMAP-Rule" id="MF_00208"/>
    </source>
</evidence>
<dbReference type="FunFam" id="3.90.190.20:FF:000006">
    <property type="entry name" value="UDP-N-acetylmuramoyl-L-alanyl-D-glutamate--2,6-diaminopimelate ligase"/>
    <property type="match status" value="1"/>
</dbReference>
<dbReference type="Pfam" id="PF02875">
    <property type="entry name" value="Mur_ligase_C"/>
    <property type="match status" value="1"/>
</dbReference>
<dbReference type="PANTHER" id="PTHR23135:SF4">
    <property type="entry name" value="UDP-N-ACETYLMURAMOYL-L-ALANYL-D-GLUTAMATE--2,6-DIAMINOPIMELATE LIGASE MURE HOMOLOG, CHLOROPLASTIC"/>
    <property type="match status" value="1"/>
</dbReference>
<evidence type="ECO:0000256" key="18">
    <source>
        <dbReference type="ARBA" id="ARBA00076158"/>
    </source>
</evidence>
<dbReference type="Pfam" id="PF08245">
    <property type="entry name" value="Mur_ligase_M"/>
    <property type="match status" value="1"/>
</dbReference>
<dbReference type="NCBIfam" id="TIGR01085">
    <property type="entry name" value="murE"/>
    <property type="match status" value="1"/>
</dbReference>
<comment type="subcellular location">
    <subcellularLocation>
        <location evidence="20 21">Cytoplasm</location>
    </subcellularLocation>
</comment>
<dbReference type="NCBIfam" id="NF001126">
    <property type="entry name" value="PRK00139.1-4"/>
    <property type="match status" value="1"/>
</dbReference>
<dbReference type="PANTHER" id="PTHR23135">
    <property type="entry name" value="MUR LIGASE FAMILY MEMBER"/>
    <property type="match status" value="1"/>
</dbReference>
<dbReference type="UniPathway" id="UPA00219"/>
<sequence>MKKLNDLTKHLLVKELTNTGDPVITSLEMDSREVEKGSLFFCIKGYTVDGHDFARQAEERGAAALVAERPVNVNIPVVLVKDVKKAMAVMSNVFYDFPTNSFQLVGITGTNGKTTTSHLVEAMFRRASKKTGLVGTMYTKIGDRETEAKNTTPESLVLQKLFMEMREKQVEACAMEVSSHALDLGRTHGCDFNTAVFTNLTKDHLDYHHTMEAYKQAKSLLFSQLGNTYDGNRKTAVLNADDSASKDFMRMTAAQVLTYGIETECDIRAKNVVITPTETTFTLTTPWEERLVTMSLIGKFSVYNALAAAAACLAEGVSIDVIVETLEETKGVAGRFESVDAGQDFAVIVDYAHTPDSLENVLETIQGITEGRVITVVGCGGDRDATKRPEMANIAIQYSNHSIFTSDNPRTEDPQKILGDMTTGLQEKGSYQVIVDRREAIRKAVKEAGDGDVVLIAGKGHETYQDVGDKVLDFDDREEARQAIQMLKEL</sequence>
<organism evidence="25 26">
    <name type="scientific">Alteribacillus iranensis</name>
    <dbReference type="NCBI Taxonomy" id="930128"/>
    <lineage>
        <taxon>Bacteria</taxon>
        <taxon>Bacillati</taxon>
        <taxon>Bacillota</taxon>
        <taxon>Bacilli</taxon>
        <taxon>Bacillales</taxon>
        <taxon>Bacillaceae</taxon>
        <taxon>Alteribacillus</taxon>
    </lineage>
</organism>
<evidence type="ECO:0000256" key="13">
    <source>
        <dbReference type="ARBA" id="ARBA00050251"/>
    </source>
</evidence>
<keyword evidence="11 20" id="KW-0131">Cell cycle</keyword>
<feature type="domain" description="Mur ligase central" evidence="24">
    <location>
        <begin position="107"/>
        <end position="312"/>
    </location>
</feature>
<dbReference type="SUPFAM" id="SSF53623">
    <property type="entry name" value="MurD-like peptide ligases, catalytic domain"/>
    <property type="match status" value="1"/>
</dbReference>
<evidence type="ECO:0000256" key="12">
    <source>
        <dbReference type="ARBA" id="ARBA00023316"/>
    </source>
</evidence>
<reference evidence="25 26" key="1">
    <citation type="submission" date="2016-10" db="EMBL/GenBank/DDBJ databases">
        <authorList>
            <person name="de Groot N.N."/>
        </authorList>
    </citation>
    <scope>NUCLEOTIDE SEQUENCE [LARGE SCALE GENOMIC DNA]</scope>
    <source>
        <strain evidence="25 26">DSM 23995</strain>
    </source>
</reference>
<comment type="similarity">
    <text evidence="2 20">Belongs to the MurCDEF family. MurE subfamily.</text>
</comment>
<evidence type="ECO:0000313" key="25">
    <source>
        <dbReference type="EMBL" id="SFE40998.1"/>
    </source>
</evidence>
<evidence type="ECO:0000313" key="26">
    <source>
        <dbReference type="Proteomes" id="UP000199516"/>
    </source>
</evidence>
<evidence type="ECO:0000256" key="6">
    <source>
        <dbReference type="ARBA" id="ARBA00022741"/>
    </source>
</evidence>
<dbReference type="AlphaFoldDB" id="A0A1I2ABR3"/>
<dbReference type="InterPro" id="IPR036565">
    <property type="entry name" value="Mur-like_cat_sf"/>
</dbReference>
<feature type="binding site" evidence="20">
    <location>
        <begin position="109"/>
        <end position="115"/>
    </location>
    <ligand>
        <name>ATP</name>
        <dbReference type="ChEBI" id="CHEBI:30616"/>
    </ligand>
</feature>
<dbReference type="InterPro" id="IPR005761">
    <property type="entry name" value="UDP-N-AcMur-Glu-dNH2Pim_ligase"/>
</dbReference>
<dbReference type="GO" id="GO:0000287">
    <property type="term" value="F:magnesium ion binding"/>
    <property type="evidence" value="ECO:0007669"/>
    <property type="project" value="UniProtKB-UniRule"/>
</dbReference>
<comment type="caution">
    <text evidence="20">Lacks conserved residue(s) required for the propagation of feature annotation.</text>
</comment>
<evidence type="ECO:0000256" key="5">
    <source>
        <dbReference type="ARBA" id="ARBA00022618"/>
    </source>
</evidence>
<feature type="short sequence motif" description="Meso-diaminopimelate recognition motif" evidence="20">
    <location>
        <begin position="407"/>
        <end position="410"/>
    </location>
</feature>
<dbReference type="GO" id="GO:0009252">
    <property type="term" value="P:peptidoglycan biosynthetic process"/>
    <property type="evidence" value="ECO:0007669"/>
    <property type="project" value="UniProtKB-UniRule"/>
</dbReference>
<feature type="binding site" evidence="20">
    <location>
        <position position="186"/>
    </location>
    <ligand>
        <name>UDP-N-acetyl-alpha-D-muramoyl-L-alanyl-D-glutamate</name>
        <dbReference type="ChEBI" id="CHEBI:83900"/>
    </ligand>
</feature>
<dbReference type="GO" id="GO:0005524">
    <property type="term" value="F:ATP binding"/>
    <property type="evidence" value="ECO:0007669"/>
    <property type="project" value="UniProtKB-UniRule"/>
</dbReference>
<dbReference type="GO" id="GO:0008360">
    <property type="term" value="P:regulation of cell shape"/>
    <property type="evidence" value="ECO:0007669"/>
    <property type="project" value="UniProtKB-KW"/>
</dbReference>
<evidence type="ECO:0000259" key="24">
    <source>
        <dbReference type="Pfam" id="PF08245"/>
    </source>
</evidence>
<keyword evidence="12 20" id="KW-0961">Cell wall biogenesis/degradation</keyword>
<dbReference type="FunFam" id="3.40.1390.10:FF:000005">
    <property type="entry name" value="UDP-N-acetylmuramoyl-L-alanyl-D-glutamate--2,6-diaminopimelate ligase"/>
    <property type="match status" value="1"/>
</dbReference>
<keyword evidence="4 20" id="KW-0436">Ligase</keyword>
<keyword evidence="7 20" id="KW-0067">ATP-binding</keyword>
<evidence type="ECO:0000256" key="10">
    <source>
        <dbReference type="ARBA" id="ARBA00022984"/>
    </source>
</evidence>